<accession>A0A0C9T1K8</accession>
<dbReference type="EMBL" id="KN838020">
    <property type="protein sequence ID" value="KIJ22673.1"/>
    <property type="molecule type" value="Genomic_DNA"/>
</dbReference>
<feature type="non-terminal residue" evidence="1">
    <location>
        <position position="1"/>
    </location>
</feature>
<dbReference type="Proteomes" id="UP000054279">
    <property type="component" value="Unassembled WGS sequence"/>
</dbReference>
<gene>
    <name evidence="1" type="ORF">M422DRAFT_83744</name>
</gene>
<evidence type="ECO:0000313" key="1">
    <source>
        <dbReference type="EMBL" id="KIJ22673.1"/>
    </source>
</evidence>
<protein>
    <submittedName>
        <fullName evidence="1">Uncharacterized protein</fullName>
    </submittedName>
</protein>
<dbReference type="OrthoDB" id="3229882at2759"/>
<reference evidence="1 2" key="1">
    <citation type="submission" date="2014-06" db="EMBL/GenBank/DDBJ databases">
        <title>Evolutionary Origins and Diversification of the Mycorrhizal Mutualists.</title>
        <authorList>
            <consortium name="DOE Joint Genome Institute"/>
            <consortium name="Mycorrhizal Genomics Consortium"/>
            <person name="Kohler A."/>
            <person name="Kuo A."/>
            <person name="Nagy L.G."/>
            <person name="Floudas D."/>
            <person name="Copeland A."/>
            <person name="Barry K.W."/>
            <person name="Cichocki N."/>
            <person name="Veneault-Fourrey C."/>
            <person name="LaButti K."/>
            <person name="Lindquist E.A."/>
            <person name="Lipzen A."/>
            <person name="Lundell T."/>
            <person name="Morin E."/>
            <person name="Murat C."/>
            <person name="Riley R."/>
            <person name="Ohm R."/>
            <person name="Sun H."/>
            <person name="Tunlid A."/>
            <person name="Henrissat B."/>
            <person name="Grigoriev I.V."/>
            <person name="Hibbett D.S."/>
            <person name="Martin F."/>
        </authorList>
    </citation>
    <scope>NUCLEOTIDE SEQUENCE [LARGE SCALE GENOMIC DNA]</scope>
    <source>
        <strain evidence="1 2">SS14</strain>
    </source>
</reference>
<evidence type="ECO:0000313" key="2">
    <source>
        <dbReference type="Proteomes" id="UP000054279"/>
    </source>
</evidence>
<feature type="non-terminal residue" evidence="1">
    <location>
        <position position="212"/>
    </location>
</feature>
<proteinExistence type="predicted"/>
<name>A0A0C9T1K8_SPHS4</name>
<keyword evidence="2" id="KW-1185">Reference proteome</keyword>
<organism evidence="1 2">
    <name type="scientific">Sphaerobolus stellatus (strain SS14)</name>
    <dbReference type="NCBI Taxonomy" id="990650"/>
    <lineage>
        <taxon>Eukaryota</taxon>
        <taxon>Fungi</taxon>
        <taxon>Dikarya</taxon>
        <taxon>Basidiomycota</taxon>
        <taxon>Agaricomycotina</taxon>
        <taxon>Agaricomycetes</taxon>
        <taxon>Phallomycetidae</taxon>
        <taxon>Geastrales</taxon>
        <taxon>Sphaerobolaceae</taxon>
        <taxon>Sphaerobolus</taxon>
    </lineage>
</organism>
<sequence length="212" mass="24766">LLLWIENALTPLEIRDQLNDSNSEFNKSLISYLESCHTGEFIRGDMDTVKDNLNEAESDPTYLKATQTIPEAPPNCICEECESGNQCIILHEWWGRFKQSVNDILIRCNIHTCRPRFCLNNKWKSCKARFPRECHEQTKVDEYGHIFFRHMEEYLNKFNKVLTYLLRCNTDVTCMQSGTGIKAVLMYVADYITKNPLKLYALFDILAESYDK</sequence>
<dbReference type="HOGENOM" id="CLU_034012_0_0_1"/>
<dbReference type="AlphaFoldDB" id="A0A0C9T1K8"/>